<protein>
    <submittedName>
        <fullName evidence="1">Uncharacterized protein</fullName>
    </submittedName>
</protein>
<name>A0A8H6HND1_9AGAR</name>
<organism evidence="1 2">
    <name type="scientific">Ephemerocybe angulata</name>
    <dbReference type="NCBI Taxonomy" id="980116"/>
    <lineage>
        <taxon>Eukaryota</taxon>
        <taxon>Fungi</taxon>
        <taxon>Dikarya</taxon>
        <taxon>Basidiomycota</taxon>
        <taxon>Agaricomycotina</taxon>
        <taxon>Agaricomycetes</taxon>
        <taxon>Agaricomycetidae</taxon>
        <taxon>Agaricales</taxon>
        <taxon>Agaricineae</taxon>
        <taxon>Psathyrellaceae</taxon>
        <taxon>Ephemerocybe</taxon>
    </lineage>
</organism>
<proteinExistence type="predicted"/>
<keyword evidence="2" id="KW-1185">Reference proteome</keyword>
<accession>A0A8H6HND1</accession>
<gene>
    <name evidence="1" type="ORF">DFP72DRAFT_913152</name>
</gene>
<dbReference type="AlphaFoldDB" id="A0A8H6HND1"/>
<evidence type="ECO:0000313" key="1">
    <source>
        <dbReference type="EMBL" id="KAF6749636.1"/>
    </source>
</evidence>
<evidence type="ECO:0000313" key="2">
    <source>
        <dbReference type="Proteomes" id="UP000521943"/>
    </source>
</evidence>
<sequence length="101" mass="11340">MRDLKCVWLSSALWILHGPGHVAAPLAFSHHLYSSLLPPRAAVNLPVPSYHRFSGLGNLLGQWNDTRPHSACWSGVAHVSRRRISLVALRTCDKTFFLRRS</sequence>
<comment type="caution">
    <text evidence="1">The sequence shown here is derived from an EMBL/GenBank/DDBJ whole genome shotgun (WGS) entry which is preliminary data.</text>
</comment>
<dbReference type="Proteomes" id="UP000521943">
    <property type="component" value="Unassembled WGS sequence"/>
</dbReference>
<dbReference type="EMBL" id="JACGCI010000062">
    <property type="protein sequence ID" value="KAF6749636.1"/>
    <property type="molecule type" value="Genomic_DNA"/>
</dbReference>
<reference evidence="1 2" key="1">
    <citation type="submission" date="2020-07" db="EMBL/GenBank/DDBJ databases">
        <title>Comparative genomics of pyrophilous fungi reveals a link between fire events and developmental genes.</title>
        <authorList>
            <consortium name="DOE Joint Genome Institute"/>
            <person name="Steindorff A.S."/>
            <person name="Carver A."/>
            <person name="Calhoun S."/>
            <person name="Stillman K."/>
            <person name="Liu H."/>
            <person name="Lipzen A."/>
            <person name="Pangilinan J."/>
            <person name="Labutti K."/>
            <person name="Bruns T.D."/>
            <person name="Grigoriev I.V."/>
        </authorList>
    </citation>
    <scope>NUCLEOTIDE SEQUENCE [LARGE SCALE GENOMIC DNA]</scope>
    <source>
        <strain evidence="1 2">CBS 144469</strain>
    </source>
</reference>